<protein>
    <recommendedName>
        <fullName evidence="6">Phosphofructokinase</fullName>
    </recommendedName>
</protein>
<dbReference type="Proteomes" id="UP001528672">
    <property type="component" value="Unassembled WGS sequence"/>
</dbReference>
<dbReference type="EMBL" id="JAQSIO010000008">
    <property type="protein sequence ID" value="MDD0816504.1"/>
    <property type="molecule type" value="Genomic_DNA"/>
</dbReference>
<dbReference type="CDD" id="cd01164">
    <property type="entry name" value="FruK_PfkB_like"/>
    <property type="match status" value="1"/>
</dbReference>
<evidence type="ECO:0000313" key="8">
    <source>
        <dbReference type="EMBL" id="MDD0816504.1"/>
    </source>
</evidence>
<gene>
    <name evidence="8" type="ORF">PSQ39_17835</name>
</gene>
<dbReference type="SUPFAM" id="SSF53613">
    <property type="entry name" value="Ribokinase-like"/>
    <property type="match status" value="1"/>
</dbReference>
<accession>A0ABT5MIU6</accession>
<organism evidence="8 9">
    <name type="scientific">Curvibacter microcysteis</name>
    <dbReference type="NCBI Taxonomy" id="3026419"/>
    <lineage>
        <taxon>Bacteria</taxon>
        <taxon>Pseudomonadati</taxon>
        <taxon>Pseudomonadota</taxon>
        <taxon>Betaproteobacteria</taxon>
        <taxon>Burkholderiales</taxon>
        <taxon>Comamonadaceae</taxon>
        <taxon>Curvibacter</taxon>
    </lineage>
</organism>
<evidence type="ECO:0000259" key="7">
    <source>
        <dbReference type="Pfam" id="PF00294"/>
    </source>
</evidence>
<reference evidence="8 9" key="1">
    <citation type="submission" date="2023-02" db="EMBL/GenBank/DDBJ databases">
        <title>Bacterial whole genome sequence for Curvibacter sp. HBC28.</title>
        <authorList>
            <person name="Le V."/>
            <person name="Ko S.-R."/>
            <person name="Ahn C.-Y."/>
            <person name="Oh H.-M."/>
        </authorList>
    </citation>
    <scope>NUCLEOTIDE SEQUENCE [LARGE SCALE GENOMIC DNA]</scope>
    <source>
        <strain evidence="8 9">HBC28</strain>
    </source>
</reference>
<keyword evidence="3" id="KW-0547">Nucleotide-binding</keyword>
<keyword evidence="5" id="KW-0067">ATP-binding</keyword>
<dbReference type="Pfam" id="PF00294">
    <property type="entry name" value="PfkB"/>
    <property type="match status" value="1"/>
</dbReference>
<dbReference type="PROSITE" id="PS00583">
    <property type="entry name" value="PFKB_KINASES_1"/>
    <property type="match status" value="1"/>
</dbReference>
<feature type="domain" description="Carbohydrate kinase PfkB" evidence="7">
    <location>
        <begin position="19"/>
        <end position="295"/>
    </location>
</feature>
<evidence type="ECO:0000256" key="4">
    <source>
        <dbReference type="ARBA" id="ARBA00022777"/>
    </source>
</evidence>
<evidence type="ECO:0000256" key="1">
    <source>
        <dbReference type="ARBA" id="ARBA00010688"/>
    </source>
</evidence>
<evidence type="ECO:0000256" key="2">
    <source>
        <dbReference type="ARBA" id="ARBA00022679"/>
    </source>
</evidence>
<evidence type="ECO:0000256" key="3">
    <source>
        <dbReference type="ARBA" id="ARBA00022741"/>
    </source>
</evidence>
<dbReference type="InterPro" id="IPR011611">
    <property type="entry name" value="PfkB_dom"/>
</dbReference>
<comment type="similarity">
    <text evidence="1 6">Belongs to the carbohydrate kinase PfkB family.</text>
</comment>
<dbReference type="InterPro" id="IPR017583">
    <property type="entry name" value="Tagatose/fructose_Pkinase"/>
</dbReference>
<dbReference type="InterPro" id="IPR002173">
    <property type="entry name" value="Carboh/pur_kinase_PfkB_CS"/>
</dbReference>
<keyword evidence="2 6" id="KW-0808">Transferase</keyword>
<evidence type="ECO:0000256" key="6">
    <source>
        <dbReference type="PIRNR" id="PIRNR000535"/>
    </source>
</evidence>
<dbReference type="NCBIfam" id="TIGR03168">
    <property type="entry name" value="1-PFK"/>
    <property type="match status" value="1"/>
</dbReference>
<evidence type="ECO:0000313" key="9">
    <source>
        <dbReference type="Proteomes" id="UP001528672"/>
    </source>
</evidence>
<name>A0ABT5MIU6_9BURK</name>
<dbReference type="PIRSF" id="PIRSF000535">
    <property type="entry name" value="1PFK/6PFK/LacC"/>
    <property type="match status" value="1"/>
</dbReference>
<sequence length="312" mass="32256">MPDILTVTLNPALDVLSSIDRVVPTHKLRCASAVMHPGGGGVNVARVLHRLGADTLALFTQGGVTGQELATSLAQEGVPAQGLPIAGDTRESFSVHENSTGLDYRFVLPGPRLSPTELAHALQRIAELGAGARYWVLSGSLPAGVPDDVYAQLARQARAQGTRLVLDSSGPALRAGLAAGVYGVKPSLRELSELSARPLSTEADQLQAARQWISTGQTQVVALTLGEQGALLVTADQAWRAPPLAVKVLSTIGAGDSFVGGWVAGLAQRDDMRSALAQAMAASAAALLHPGTALCQAADVQALLPQVQLQAL</sequence>
<keyword evidence="4" id="KW-0418">Kinase</keyword>
<dbReference type="RefSeq" id="WP_273928330.1">
    <property type="nucleotide sequence ID" value="NZ_JAQSIO010000008.1"/>
</dbReference>
<proteinExistence type="inferred from homology"/>
<keyword evidence="9" id="KW-1185">Reference proteome</keyword>
<comment type="caution">
    <text evidence="8">The sequence shown here is derived from an EMBL/GenBank/DDBJ whole genome shotgun (WGS) entry which is preliminary data.</text>
</comment>
<dbReference type="InterPro" id="IPR029056">
    <property type="entry name" value="Ribokinase-like"/>
</dbReference>
<dbReference type="Gene3D" id="3.40.1190.20">
    <property type="match status" value="1"/>
</dbReference>
<dbReference type="PANTHER" id="PTHR46566">
    <property type="entry name" value="1-PHOSPHOFRUCTOKINASE-RELATED"/>
    <property type="match status" value="1"/>
</dbReference>
<evidence type="ECO:0000256" key="5">
    <source>
        <dbReference type="ARBA" id="ARBA00022840"/>
    </source>
</evidence>
<dbReference type="PANTHER" id="PTHR46566:SF2">
    <property type="entry name" value="ATP-DEPENDENT 6-PHOSPHOFRUCTOKINASE ISOZYME 2"/>
    <property type="match status" value="1"/>
</dbReference>